<dbReference type="Proteomes" id="UP000594121">
    <property type="component" value="Chromosome"/>
</dbReference>
<dbReference type="GeneID" id="59148488"/>
<dbReference type="InterPro" id="IPR005149">
    <property type="entry name" value="Tscrpt_reg_PadR_N"/>
</dbReference>
<keyword evidence="3" id="KW-1185">Reference proteome</keyword>
<reference evidence="2 3" key="1">
    <citation type="submission" date="2020-10" db="EMBL/GenBank/DDBJ databases">
        <title>Thermofilum lucidum 3507LT sp. nov. a novel member of Thermofilaceae family isolated from Chile hot spring, and proposal of description order Thermofilales.</title>
        <authorList>
            <person name="Zayulina K.S."/>
            <person name="Elcheninov A.G."/>
            <person name="Toshchakov S.V."/>
            <person name="Kublanov I.V."/>
        </authorList>
    </citation>
    <scope>NUCLEOTIDE SEQUENCE [LARGE SCALE GENOMIC DNA]</scope>
    <source>
        <strain evidence="2 3">3507LT</strain>
    </source>
</reference>
<dbReference type="InterPro" id="IPR036390">
    <property type="entry name" value="WH_DNA-bd_sf"/>
</dbReference>
<name>A0A7L9FH90_9CREN</name>
<dbReference type="InParanoid" id="A0A7L9FH90"/>
<dbReference type="PANTHER" id="PTHR43252:SF2">
    <property type="entry name" value="TRANSCRIPTION REGULATOR, PADR-LIKE FAMILY"/>
    <property type="match status" value="1"/>
</dbReference>
<dbReference type="PANTHER" id="PTHR43252">
    <property type="entry name" value="TRANSCRIPTIONAL REGULATOR YQJI"/>
    <property type="match status" value="1"/>
</dbReference>
<organism evidence="2 3">
    <name type="scientific">Infirmifilum lucidum</name>
    <dbReference type="NCBI Taxonomy" id="2776706"/>
    <lineage>
        <taxon>Archaea</taxon>
        <taxon>Thermoproteota</taxon>
        <taxon>Thermoprotei</taxon>
        <taxon>Thermofilales</taxon>
        <taxon>Thermofilaceae</taxon>
        <taxon>Infirmifilum</taxon>
    </lineage>
</organism>
<dbReference type="AlphaFoldDB" id="A0A7L9FH90"/>
<dbReference type="Gene3D" id="1.10.10.10">
    <property type="entry name" value="Winged helix-like DNA-binding domain superfamily/Winged helix DNA-binding domain"/>
    <property type="match status" value="1"/>
</dbReference>
<sequence>METRALERLKKKIQVEVLWLYIASILSEGDAYAYDISKKIEAKHGFNPGKVLPYVVLGKMESEGLVKSYYVERRKYYTLTEKGRQAYCHAISMLKALLEKLPKEKCSG</sequence>
<dbReference type="Pfam" id="PF03551">
    <property type="entry name" value="PadR"/>
    <property type="match status" value="1"/>
</dbReference>
<accession>A0A7L9FH90</accession>
<dbReference type="KEGG" id="thel:IG193_01290"/>
<evidence type="ECO:0000313" key="2">
    <source>
        <dbReference type="EMBL" id="QOJ79129.1"/>
    </source>
</evidence>
<evidence type="ECO:0000313" key="3">
    <source>
        <dbReference type="Proteomes" id="UP000594121"/>
    </source>
</evidence>
<dbReference type="InterPro" id="IPR036388">
    <property type="entry name" value="WH-like_DNA-bd_sf"/>
</dbReference>
<dbReference type="SUPFAM" id="SSF46785">
    <property type="entry name" value="Winged helix' DNA-binding domain"/>
    <property type="match status" value="1"/>
</dbReference>
<protein>
    <submittedName>
        <fullName evidence="2">PadR family transcriptional regulator</fullName>
    </submittedName>
</protein>
<feature type="domain" description="Transcription regulator PadR N-terminal" evidence="1">
    <location>
        <begin position="24"/>
        <end position="86"/>
    </location>
</feature>
<dbReference type="EMBL" id="CP062310">
    <property type="protein sequence ID" value="QOJ79129.1"/>
    <property type="molecule type" value="Genomic_DNA"/>
</dbReference>
<proteinExistence type="predicted"/>
<dbReference type="RefSeq" id="WP_192819101.1">
    <property type="nucleotide sequence ID" value="NZ_CP062310.1"/>
</dbReference>
<evidence type="ECO:0000259" key="1">
    <source>
        <dbReference type="Pfam" id="PF03551"/>
    </source>
</evidence>
<gene>
    <name evidence="2" type="ORF">IG193_01290</name>
</gene>